<dbReference type="Gramene" id="EOY23407">
    <property type="protein sequence ID" value="EOY23407"/>
    <property type="gene ID" value="TCM_015313"/>
</dbReference>
<protein>
    <submittedName>
        <fullName evidence="1">Uncharacterized protein</fullName>
    </submittedName>
</protein>
<evidence type="ECO:0000313" key="2">
    <source>
        <dbReference type="Proteomes" id="UP000026915"/>
    </source>
</evidence>
<name>A0A061G2G6_THECC</name>
<proteinExistence type="predicted"/>
<dbReference type="EMBL" id="CM001881">
    <property type="protein sequence ID" value="EOY23407.1"/>
    <property type="molecule type" value="Genomic_DNA"/>
</dbReference>
<sequence length="219" mass="25830">MGAPPPAFTIRHPDYAISDNVTPFRDYDYFGALWDPVPFFSSKQTSEEWTTNELITFEQLEEYGAYYVGERSDMYAVSHFVYYVDGEYMPVFRKITGYDMFTYCRRRIMRRENRRGYATPRAFPKPVCLNPPANSQEQPKRQDTVINAFDFWDMVETGEVPIQRHANSTLAQIKQHSEEVAKRYKALICLQSAVLETIFEKIMNYKDPKQVWDSLKEEY</sequence>
<reference evidence="1 2" key="1">
    <citation type="journal article" date="2013" name="Genome Biol.">
        <title>The genome sequence of the most widely cultivated cacao type and its use to identify candidate genes regulating pod color.</title>
        <authorList>
            <person name="Motamayor J.C."/>
            <person name="Mockaitis K."/>
            <person name="Schmutz J."/>
            <person name="Haiminen N."/>
            <person name="Iii D.L."/>
            <person name="Cornejo O."/>
            <person name="Findley S.D."/>
            <person name="Zheng P."/>
            <person name="Utro F."/>
            <person name="Royaert S."/>
            <person name="Saski C."/>
            <person name="Jenkins J."/>
            <person name="Podicheti R."/>
            <person name="Zhao M."/>
            <person name="Scheffler B.E."/>
            <person name="Stack J.C."/>
            <person name="Feltus F.A."/>
            <person name="Mustiga G.M."/>
            <person name="Amores F."/>
            <person name="Phillips W."/>
            <person name="Marelli J.P."/>
            <person name="May G.D."/>
            <person name="Shapiro H."/>
            <person name="Ma J."/>
            <person name="Bustamante C.D."/>
            <person name="Schnell R.J."/>
            <person name="Main D."/>
            <person name="Gilbert D."/>
            <person name="Parida L."/>
            <person name="Kuhn D.N."/>
        </authorList>
    </citation>
    <scope>NUCLEOTIDE SEQUENCE [LARGE SCALE GENOMIC DNA]</scope>
    <source>
        <strain evidence="2">cv. Matina 1-6</strain>
    </source>
</reference>
<accession>A0A061G2G6</accession>
<dbReference type="HOGENOM" id="CLU_1263479_0_0_1"/>
<evidence type="ECO:0000313" key="1">
    <source>
        <dbReference type="EMBL" id="EOY23407.1"/>
    </source>
</evidence>
<dbReference type="Proteomes" id="UP000026915">
    <property type="component" value="Chromosome 3"/>
</dbReference>
<keyword evidence="2" id="KW-1185">Reference proteome</keyword>
<dbReference type="AlphaFoldDB" id="A0A061G2G6"/>
<organism evidence="1 2">
    <name type="scientific">Theobroma cacao</name>
    <name type="common">Cacao</name>
    <name type="synonym">Cocoa</name>
    <dbReference type="NCBI Taxonomy" id="3641"/>
    <lineage>
        <taxon>Eukaryota</taxon>
        <taxon>Viridiplantae</taxon>
        <taxon>Streptophyta</taxon>
        <taxon>Embryophyta</taxon>
        <taxon>Tracheophyta</taxon>
        <taxon>Spermatophyta</taxon>
        <taxon>Magnoliopsida</taxon>
        <taxon>eudicotyledons</taxon>
        <taxon>Gunneridae</taxon>
        <taxon>Pentapetalae</taxon>
        <taxon>rosids</taxon>
        <taxon>malvids</taxon>
        <taxon>Malvales</taxon>
        <taxon>Malvaceae</taxon>
        <taxon>Byttnerioideae</taxon>
        <taxon>Theobroma</taxon>
    </lineage>
</organism>
<gene>
    <name evidence="1" type="ORF">TCM_015313</name>
</gene>
<dbReference type="InParanoid" id="A0A061G2G6"/>